<name>A0ABN7ZTM0_9BURK</name>
<protein>
    <recommendedName>
        <fullName evidence="2">UspA domain-containing protein</fullName>
    </recommendedName>
</protein>
<dbReference type="InterPro" id="IPR006016">
    <property type="entry name" value="UspA"/>
</dbReference>
<reference evidence="3 4" key="1">
    <citation type="submission" date="2021-08" db="EMBL/GenBank/DDBJ databases">
        <authorList>
            <person name="Peeters C."/>
        </authorList>
    </citation>
    <scope>NUCLEOTIDE SEQUENCE [LARGE SCALE GENOMIC DNA]</scope>
    <source>
        <strain evidence="3 4">LMG 23994</strain>
    </source>
</reference>
<sequence length="85" mass="8844">MDPGRSACGGVRYLKARCHDTAGLDAYQAGRGLGILGGQLSFAADQGSDLIVTGAYGHGRMRELVLGGVTRTLLESMTVPVLLSH</sequence>
<dbReference type="Proteomes" id="UP000701702">
    <property type="component" value="Unassembled WGS sequence"/>
</dbReference>
<proteinExistence type="inferred from homology"/>
<evidence type="ECO:0000259" key="2">
    <source>
        <dbReference type="Pfam" id="PF00582"/>
    </source>
</evidence>
<accession>A0ABN7ZTM0</accession>
<comment type="similarity">
    <text evidence="1">Belongs to the universal stress protein A family.</text>
</comment>
<comment type="caution">
    <text evidence="3">The sequence shown here is derived from an EMBL/GenBank/DDBJ whole genome shotgun (WGS) entry which is preliminary data.</text>
</comment>
<organism evidence="3 4">
    <name type="scientific">Cupriavidus pinatubonensis</name>
    <dbReference type="NCBI Taxonomy" id="248026"/>
    <lineage>
        <taxon>Bacteria</taxon>
        <taxon>Pseudomonadati</taxon>
        <taxon>Pseudomonadota</taxon>
        <taxon>Betaproteobacteria</taxon>
        <taxon>Burkholderiales</taxon>
        <taxon>Burkholderiaceae</taxon>
        <taxon>Cupriavidus</taxon>
    </lineage>
</organism>
<evidence type="ECO:0000256" key="1">
    <source>
        <dbReference type="ARBA" id="ARBA00008791"/>
    </source>
</evidence>
<evidence type="ECO:0000313" key="4">
    <source>
        <dbReference type="Proteomes" id="UP000701702"/>
    </source>
</evidence>
<evidence type="ECO:0000313" key="3">
    <source>
        <dbReference type="EMBL" id="CAG9187469.1"/>
    </source>
</evidence>
<dbReference type="InterPro" id="IPR006015">
    <property type="entry name" value="Universal_stress_UspA"/>
</dbReference>
<feature type="domain" description="UspA" evidence="2">
    <location>
        <begin position="40"/>
        <end position="83"/>
    </location>
</feature>
<dbReference type="SUPFAM" id="SSF52402">
    <property type="entry name" value="Adenine nucleotide alpha hydrolases-like"/>
    <property type="match status" value="1"/>
</dbReference>
<dbReference type="EMBL" id="CAJZAF010000074">
    <property type="protein sequence ID" value="CAG9187469.1"/>
    <property type="molecule type" value="Genomic_DNA"/>
</dbReference>
<keyword evidence="4" id="KW-1185">Reference proteome</keyword>
<gene>
    <name evidence="3" type="ORF">LMG23994_06914</name>
</gene>
<dbReference type="CDD" id="cd00293">
    <property type="entry name" value="USP-like"/>
    <property type="match status" value="1"/>
</dbReference>
<dbReference type="Pfam" id="PF00582">
    <property type="entry name" value="Usp"/>
    <property type="match status" value="1"/>
</dbReference>
<dbReference type="Gene3D" id="3.40.50.12370">
    <property type="match status" value="1"/>
</dbReference>
<dbReference type="PRINTS" id="PR01438">
    <property type="entry name" value="UNVRSLSTRESS"/>
</dbReference>